<organism evidence="3 4">
    <name type="scientific">Ascochyta lentis</name>
    <dbReference type="NCBI Taxonomy" id="205686"/>
    <lineage>
        <taxon>Eukaryota</taxon>
        <taxon>Fungi</taxon>
        <taxon>Dikarya</taxon>
        <taxon>Ascomycota</taxon>
        <taxon>Pezizomycotina</taxon>
        <taxon>Dothideomycetes</taxon>
        <taxon>Pleosporomycetidae</taxon>
        <taxon>Pleosporales</taxon>
        <taxon>Pleosporineae</taxon>
        <taxon>Didymellaceae</taxon>
        <taxon>Ascochyta</taxon>
    </lineage>
</organism>
<accession>A0A8H7MH34</accession>
<name>A0A8H7MH34_9PLEO</name>
<keyword evidence="4" id="KW-1185">Reference proteome</keyword>
<dbReference type="InterPro" id="IPR052895">
    <property type="entry name" value="HetReg/Transcr_Mod"/>
</dbReference>
<evidence type="ECO:0000313" key="4">
    <source>
        <dbReference type="Proteomes" id="UP000651452"/>
    </source>
</evidence>
<dbReference type="Pfam" id="PF06985">
    <property type="entry name" value="HET"/>
    <property type="match status" value="1"/>
</dbReference>
<gene>
    <name evidence="3" type="ORF">EKO04_006035</name>
</gene>
<reference evidence="3" key="2">
    <citation type="submission" date="2020-09" db="EMBL/GenBank/DDBJ databases">
        <title>Reference genome assembly for Australian Ascochyta lentis isolate Al4.</title>
        <authorList>
            <person name="Lee R.C."/>
            <person name="Farfan-Caceres L.M."/>
            <person name="Debler J.W."/>
            <person name="Williams A.H."/>
            <person name="Henares B.M."/>
        </authorList>
    </citation>
    <scope>NUCLEOTIDE SEQUENCE</scope>
    <source>
        <strain evidence="3">Al4</strain>
    </source>
</reference>
<dbReference type="PANTHER" id="PTHR24148:SF73">
    <property type="entry name" value="HET DOMAIN PROTEIN (AFU_ORTHOLOGUE AFUA_8G01020)"/>
    <property type="match status" value="1"/>
</dbReference>
<evidence type="ECO:0000259" key="2">
    <source>
        <dbReference type="Pfam" id="PF06985"/>
    </source>
</evidence>
<feature type="domain" description="Heterokaryon incompatibility" evidence="2">
    <location>
        <begin position="63"/>
        <end position="178"/>
    </location>
</feature>
<reference evidence="3" key="1">
    <citation type="submission" date="2018-12" db="EMBL/GenBank/DDBJ databases">
        <authorList>
            <person name="Syme R.A."/>
            <person name="Farfan-Caceres L."/>
            <person name="Lichtenzveig J."/>
        </authorList>
    </citation>
    <scope>NUCLEOTIDE SEQUENCE</scope>
    <source>
        <strain evidence="3">Al4</strain>
    </source>
</reference>
<dbReference type="AlphaFoldDB" id="A0A8H7MH34"/>
<comment type="caution">
    <text evidence="3">The sequence shown here is derived from an EMBL/GenBank/DDBJ whole genome shotgun (WGS) entry which is preliminary data.</text>
</comment>
<dbReference type="InterPro" id="IPR010730">
    <property type="entry name" value="HET"/>
</dbReference>
<feature type="region of interest" description="Disordered" evidence="1">
    <location>
        <begin position="526"/>
        <end position="547"/>
    </location>
</feature>
<evidence type="ECO:0000256" key="1">
    <source>
        <dbReference type="SAM" id="MobiDB-lite"/>
    </source>
</evidence>
<dbReference type="OrthoDB" id="5386682at2759"/>
<dbReference type="Proteomes" id="UP000651452">
    <property type="component" value="Unassembled WGS sequence"/>
</dbReference>
<evidence type="ECO:0000313" key="3">
    <source>
        <dbReference type="EMBL" id="KAF9696114.1"/>
    </source>
</evidence>
<dbReference type="PANTHER" id="PTHR24148">
    <property type="entry name" value="ANKYRIN REPEAT DOMAIN-CONTAINING PROTEIN 39 HOMOLOG-RELATED"/>
    <property type="match status" value="1"/>
</dbReference>
<protein>
    <recommendedName>
        <fullName evidence="2">Heterokaryon incompatibility domain-containing protein</fullName>
    </recommendedName>
</protein>
<dbReference type="EMBL" id="RZGK01000010">
    <property type="protein sequence ID" value="KAF9696114.1"/>
    <property type="molecule type" value="Genomic_DNA"/>
</dbReference>
<proteinExistence type="predicted"/>
<sequence length="596" mass="68266">MDATSGEQPQEQFRYEELHTDGRHTGSPRFKKTIRLLQSAYDSESETIQCRLSEYPLGQNLNYVALSYTWDRGDRHGYIECNGMSMRIGRNLWDFLYLYSLRCTDPAKAPLIWIDAICIDQNNIIERNHQVALMHDIYRGAEFVIAWLGAELEGAELAFEFAQGNTQLAIDYEMDIQTYSEQESSDIRDKVFGLLGLASDVSGVFPDYHKSPVQLLAEMVEHQFQQGSINTNEELHHRVTHWAKLLRVSHSELARYIMNKEQLPGARLSLPAPGEFVSTPLQYVCEVRATGYNTSIEDIPDWPNDMMAYYWKEEVHTTDYPTLDARIIRLVLPNKQEDLEDPQFRPTVANVWVSVEPKVQREAQKPSCYLRTFNCQRSFGMTPGERGLARFDEAVESDPEYFRGLDQTAMFVGSNRMVGVFDRRIRVQAYDRIYTVAGVGNAKRALIVRGDSRVGLWKTIGCALLLRQESRPWLEWYNPVLHKVEQAISPKCPDGEALPQDPDLDVTLSCSVAHAHDVLRYLSPETRYQVEPSGNGDSTASNDDDIEHGSHIDNCRYFSCMQEKEWNRTARDDTGPERLKNVRKDSVTDVVEHSEV</sequence>